<reference evidence="10" key="1">
    <citation type="submission" date="2017-09" db="EMBL/GenBank/DDBJ databases">
        <title>Depth-based differentiation of microbial function through sediment-hosted aquifers and enrichment of novel symbionts in the deep terrestrial subsurface.</title>
        <authorList>
            <person name="Probst A.J."/>
            <person name="Ladd B."/>
            <person name="Jarett J.K."/>
            <person name="Geller-Mcgrath D.E."/>
            <person name="Sieber C.M.K."/>
            <person name="Emerson J.B."/>
            <person name="Anantharaman K."/>
            <person name="Thomas B.C."/>
            <person name="Malmstrom R."/>
            <person name="Stieglmeier M."/>
            <person name="Klingl A."/>
            <person name="Woyke T."/>
            <person name="Ryan C.M."/>
            <person name="Banfield J.F."/>
        </authorList>
    </citation>
    <scope>NUCLEOTIDE SEQUENCE [LARGE SCALE GENOMIC DNA]</scope>
</reference>
<evidence type="ECO:0000256" key="4">
    <source>
        <dbReference type="ARBA" id="ARBA00022692"/>
    </source>
</evidence>
<dbReference type="InterPro" id="IPR011701">
    <property type="entry name" value="MFS"/>
</dbReference>
<dbReference type="InterPro" id="IPR036259">
    <property type="entry name" value="MFS_trans_sf"/>
</dbReference>
<feature type="transmembrane region" description="Helical" evidence="7">
    <location>
        <begin position="21"/>
        <end position="39"/>
    </location>
</feature>
<evidence type="ECO:0000313" key="9">
    <source>
        <dbReference type="EMBL" id="PIR86824.1"/>
    </source>
</evidence>
<dbReference type="PANTHER" id="PTHR42718:SF46">
    <property type="entry name" value="BLR6921 PROTEIN"/>
    <property type="match status" value="1"/>
</dbReference>
<keyword evidence="5 7" id="KW-1133">Transmembrane helix</keyword>
<dbReference type="NCBIfam" id="TIGR00711">
    <property type="entry name" value="efflux_EmrB"/>
    <property type="match status" value="1"/>
</dbReference>
<dbReference type="SUPFAM" id="SSF103473">
    <property type="entry name" value="MFS general substrate transporter"/>
    <property type="match status" value="1"/>
</dbReference>
<evidence type="ECO:0000256" key="3">
    <source>
        <dbReference type="ARBA" id="ARBA00022475"/>
    </source>
</evidence>
<protein>
    <recommendedName>
        <fullName evidence="8">Major facilitator superfamily (MFS) profile domain-containing protein</fullName>
    </recommendedName>
</protein>
<comment type="caution">
    <text evidence="9">The sequence shown here is derived from an EMBL/GenBank/DDBJ whole genome shotgun (WGS) entry which is preliminary data.</text>
</comment>
<dbReference type="CDD" id="cd17503">
    <property type="entry name" value="MFS_LmrB_MDR_like"/>
    <property type="match status" value="1"/>
</dbReference>
<feature type="transmembrane region" description="Helical" evidence="7">
    <location>
        <begin position="117"/>
        <end position="139"/>
    </location>
</feature>
<dbReference type="InterPro" id="IPR020846">
    <property type="entry name" value="MFS_dom"/>
</dbReference>
<dbReference type="Proteomes" id="UP000229526">
    <property type="component" value="Unassembled WGS sequence"/>
</dbReference>
<evidence type="ECO:0000256" key="2">
    <source>
        <dbReference type="ARBA" id="ARBA00022448"/>
    </source>
</evidence>
<feature type="transmembrane region" description="Helical" evidence="7">
    <location>
        <begin position="344"/>
        <end position="362"/>
    </location>
</feature>
<dbReference type="PANTHER" id="PTHR42718">
    <property type="entry name" value="MAJOR FACILITATOR SUPERFAMILY MULTIDRUG TRANSPORTER MFSC"/>
    <property type="match status" value="1"/>
</dbReference>
<feature type="transmembrane region" description="Helical" evidence="7">
    <location>
        <begin position="59"/>
        <end position="80"/>
    </location>
</feature>
<keyword evidence="4 7" id="KW-0812">Transmembrane</keyword>
<evidence type="ECO:0000259" key="8">
    <source>
        <dbReference type="PROSITE" id="PS50850"/>
    </source>
</evidence>
<dbReference type="GO" id="GO:0022857">
    <property type="term" value="F:transmembrane transporter activity"/>
    <property type="evidence" value="ECO:0007669"/>
    <property type="project" value="InterPro"/>
</dbReference>
<accession>A0A2H0UK92</accession>
<name>A0A2H0UK92_9BACT</name>
<feature type="transmembrane region" description="Helical" evidence="7">
    <location>
        <begin position="213"/>
        <end position="232"/>
    </location>
</feature>
<evidence type="ECO:0000256" key="5">
    <source>
        <dbReference type="ARBA" id="ARBA00022989"/>
    </source>
</evidence>
<feature type="transmembrane region" description="Helical" evidence="7">
    <location>
        <begin position="374"/>
        <end position="394"/>
    </location>
</feature>
<dbReference type="AlphaFoldDB" id="A0A2H0UK92"/>
<keyword evidence="2" id="KW-0813">Transport</keyword>
<sequence>MDIYQIIDMRVTAKENQTETHDPWIVLVTVMVGTLLIGLDRTVVNLGLPGMISDFGITVSSAGWIATSYIISNAVFVPVFGKLGDKLGNRVIYLWAFIGFTVVSVAAGLAWNLTSMIFFRAIQGLVGAAIYPTAMALIAKTFDDPAARTQALGIWSASFAVSAVLGPLIGGPLIDNFSWRWLFYINLPVGILGILMTLWYLPQDKPVDTKTGFDYKGSMTLAVALSSLVLVLEKGRELGWLSWESILAYAIVVAFSILFYRIERREDDPVVDLKLFTNPIYSNILLLSFITFGGMMGAMFLIPVFAQTYLGLDATHTGFLFIPMALTMFIAAPLGGLLSRIMPLRYLVSAGMAIGAFGIYLFSGLDVKTTSLDLMLPLIVFATGLGLGMAPMTAAATNSVPTNEVGVSSAVLNLVRNIAGAVGIAFFSTILANIIESNVLQLGQDTVINAPSPAVLQEVTALIILKAQIMAYGEVFVIAAGIMAIGVFVALFLREPKLPEARAKNASAALAIH</sequence>
<evidence type="ECO:0000256" key="7">
    <source>
        <dbReference type="SAM" id="Phobius"/>
    </source>
</evidence>
<feature type="transmembrane region" description="Helical" evidence="7">
    <location>
        <begin position="92"/>
        <end position="111"/>
    </location>
</feature>
<feature type="transmembrane region" description="Helical" evidence="7">
    <location>
        <begin position="318"/>
        <end position="337"/>
    </location>
</feature>
<evidence type="ECO:0000256" key="1">
    <source>
        <dbReference type="ARBA" id="ARBA00004651"/>
    </source>
</evidence>
<feature type="transmembrane region" description="Helical" evidence="7">
    <location>
        <begin position="181"/>
        <end position="201"/>
    </location>
</feature>
<dbReference type="Gene3D" id="1.20.1720.10">
    <property type="entry name" value="Multidrug resistance protein D"/>
    <property type="match status" value="1"/>
</dbReference>
<keyword evidence="3" id="KW-1003">Cell membrane</keyword>
<dbReference type="Gene3D" id="1.20.1250.20">
    <property type="entry name" value="MFS general substrate transporter like domains"/>
    <property type="match status" value="1"/>
</dbReference>
<dbReference type="Pfam" id="PF07690">
    <property type="entry name" value="MFS_1"/>
    <property type="match status" value="1"/>
</dbReference>
<feature type="transmembrane region" description="Helical" evidence="7">
    <location>
        <begin position="469"/>
        <end position="493"/>
    </location>
</feature>
<feature type="transmembrane region" description="Helical" evidence="7">
    <location>
        <begin position="414"/>
        <end position="435"/>
    </location>
</feature>
<feature type="transmembrane region" description="Helical" evidence="7">
    <location>
        <begin position="280"/>
        <end position="306"/>
    </location>
</feature>
<evidence type="ECO:0000256" key="6">
    <source>
        <dbReference type="ARBA" id="ARBA00023136"/>
    </source>
</evidence>
<organism evidence="9 10">
    <name type="scientific">Candidatus Harrisonbacteria bacterium CG10_big_fil_rev_8_21_14_0_10_49_15</name>
    <dbReference type="NCBI Taxonomy" id="1974587"/>
    <lineage>
        <taxon>Bacteria</taxon>
        <taxon>Candidatus Harrisoniibacteriota</taxon>
    </lineage>
</organism>
<proteinExistence type="predicted"/>
<feature type="transmembrane region" description="Helical" evidence="7">
    <location>
        <begin position="238"/>
        <end position="260"/>
    </location>
</feature>
<gene>
    <name evidence="9" type="ORF">COU11_03660</name>
</gene>
<evidence type="ECO:0000313" key="10">
    <source>
        <dbReference type="Proteomes" id="UP000229526"/>
    </source>
</evidence>
<keyword evidence="6 7" id="KW-0472">Membrane</keyword>
<feature type="transmembrane region" description="Helical" evidence="7">
    <location>
        <begin position="151"/>
        <end position="169"/>
    </location>
</feature>
<dbReference type="PROSITE" id="PS50850">
    <property type="entry name" value="MFS"/>
    <property type="match status" value="1"/>
</dbReference>
<dbReference type="InterPro" id="IPR004638">
    <property type="entry name" value="EmrB-like"/>
</dbReference>
<feature type="domain" description="Major facilitator superfamily (MFS) profile" evidence="8">
    <location>
        <begin position="26"/>
        <end position="498"/>
    </location>
</feature>
<comment type="subcellular location">
    <subcellularLocation>
        <location evidence="1">Cell membrane</location>
        <topology evidence="1">Multi-pass membrane protein</topology>
    </subcellularLocation>
</comment>
<dbReference type="EMBL" id="PFBD01000024">
    <property type="protein sequence ID" value="PIR86824.1"/>
    <property type="molecule type" value="Genomic_DNA"/>
</dbReference>
<dbReference type="GO" id="GO:0005886">
    <property type="term" value="C:plasma membrane"/>
    <property type="evidence" value="ECO:0007669"/>
    <property type="project" value="UniProtKB-SubCell"/>
</dbReference>